<evidence type="ECO:0000259" key="1">
    <source>
        <dbReference type="Pfam" id="PF03417"/>
    </source>
</evidence>
<dbReference type="SUPFAM" id="SSF56235">
    <property type="entry name" value="N-terminal nucleophile aminohydrolases (Ntn hydrolases)"/>
    <property type="match status" value="1"/>
</dbReference>
<dbReference type="AlphaFoldDB" id="A0A430ASH2"/>
<sequence>MEKVNYCLREGEPFDIGRSIGEKLCKNELKMTSFFDNLEMAIDSDSLTKTMDLFTKYCPHVLEEINGFSNVLEIESRKNFYLSYSFISPSCSQLAIKNSTNYPDSSVLVRNYDFDLSTEDFVIVNYKSKDNYHFIGTSMLTFGVDSGVNEHGLAVSMSACGPPVGIFQKAKVSGLRFWVVIRLLLETCKTVGQAKELLSELPLGDNVSYVCIDSTDNMLLYQTVNGVRDYSIVENSSENYSIHVTNHPTFPKTVCEFPYAAQNSLIRYHLLENYLKVSGRKSLSDLKKIFTTLFPRGLYCNYYDEFFGTTKTVVLYPKERKLEICWCGLEKNGWKTYELNDSKEEETYVATYEKGIAPEDMFNMIRLKE</sequence>
<dbReference type="EMBL" id="NGKA01000012">
    <property type="protein sequence ID" value="RSU11012.1"/>
    <property type="molecule type" value="Genomic_DNA"/>
</dbReference>
<dbReference type="InterPro" id="IPR047801">
    <property type="entry name" value="Peptidase_C45"/>
</dbReference>
<dbReference type="OrthoDB" id="8617387at2"/>
<dbReference type="InterPro" id="IPR005079">
    <property type="entry name" value="Peptidase_C45_hydrolase"/>
</dbReference>
<dbReference type="NCBIfam" id="NF040521">
    <property type="entry name" value="C45_proenzyme"/>
    <property type="match status" value="1"/>
</dbReference>
<protein>
    <recommendedName>
        <fullName evidence="1">Peptidase C45 hydrolase domain-containing protein</fullName>
    </recommendedName>
</protein>
<name>A0A430ASH2_9ENTE</name>
<dbReference type="Gene3D" id="3.60.60.10">
    <property type="entry name" value="Penicillin V Acylase, Chain A"/>
    <property type="match status" value="1"/>
</dbReference>
<dbReference type="Proteomes" id="UP000287605">
    <property type="component" value="Unassembled WGS sequence"/>
</dbReference>
<evidence type="ECO:0000313" key="2">
    <source>
        <dbReference type="EMBL" id="RSU11012.1"/>
    </source>
</evidence>
<comment type="caution">
    <text evidence="2">The sequence shown here is derived from an EMBL/GenBank/DDBJ whole genome shotgun (WGS) entry which is preliminary data.</text>
</comment>
<dbReference type="RefSeq" id="WP_126809337.1">
    <property type="nucleotide sequence ID" value="NZ_NGKA01000012.1"/>
</dbReference>
<proteinExistence type="predicted"/>
<dbReference type="Pfam" id="PF03417">
    <property type="entry name" value="AAT"/>
    <property type="match status" value="1"/>
</dbReference>
<accession>A0A430ASH2</accession>
<gene>
    <name evidence="2" type="ORF">CBF29_08605</name>
</gene>
<dbReference type="PANTHER" id="PTHR34180">
    <property type="entry name" value="PEPTIDASE C45"/>
    <property type="match status" value="1"/>
</dbReference>
<evidence type="ECO:0000313" key="3">
    <source>
        <dbReference type="Proteomes" id="UP000287605"/>
    </source>
</evidence>
<feature type="domain" description="Peptidase C45 hydrolase" evidence="1">
    <location>
        <begin position="103"/>
        <end position="326"/>
    </location>
</feature>
<dbReference type="PANTHER" id="PTHR34180:SF1">
    <property type="entry name" value="BETA-ALANYL-DOPAMINE_CARCININE HYDROLASE"/>
    <property type="match status" value="1"/>
</dbReference>
<organism evidence="2 3">
    <name type="scientific">Vagococcus elongatus</name>
    <dbReference type="NCBI Taxonomy" id="180344"/>
    <lineage>
        <taxon>Bacteria</taxon>
        <taxon>Bacillati</taxon>
        <taxon>Bacillota</taxon>
        <taxon>Bacilli</taxon>
        <taxon>Lactobacillales</taxon>
        <taxon>Enterococcaceae</taxon>
        <taxon>Vagococcus</taxon>
    </lineage>
</organism>
<reference evidence="2 3" key="1">
    <citation type="submission" date="2017-05" db="EMBL/GenBank/DDBJ databases">
        <title>Vagococcus spp. assemblies.</title>
        <authorList>
            <person name="Gulvik C.A."/>
        </authorList>
    </citation>
    <scope>NUCLEOTIDE SEQUENCE [LARGE SCALE GENOMIC DNA]</scope>
    <source>
        <strain evidence="2 3">CCUG 51432</strain>
    </source>
</reference>
<keyword evidence="3" id="KW-1185">Reference proteome</keyword>
<dbReference type="InterPro" id="IPR029055">
    <property type="entry name" value="Ntn_hydrolases_N"/>
</dbReference>
<dbReference type="InterPro" id="IPR047794">
    <property type="entry name" value="C45_proenzyme-like"/>
</dbReference>